<dbReference type="EMBL" id="CH476617">
    <property type="protein sequence ID" value="EEP80817.1"/>
    <property type="molecule type" value="Genomic_DNA"/>
</dbReference>
<keyword evidence="3" id="KW-1185">Reference proteome</keyword>
<dbReference type="VEuPathDB" id="FungiDB:UREG_05659"/>
<organism evidence="2 3">
    <name type="scientific">Uncinocarpus reesii (strain UAMH 1704)</name>
    <dbReference type="NCBI Taxonomy" id="336963"/>
    <lineage>
        <taxon>Eukaryota</taxon>
        <taxon>Fungi</taxon>
        <taxon>Dikarya</taxon>
        <taxon>Ascomycota</taxon>
        <taxon>Pezizomycotina</taxon>
        <taxon>Eurotiomycetes</taxon>
        <taxon>Eurotiomycetidae</taxon>
        <taxon>Onygenales</taxon>
        <taxon>Onygenaceae</taxon>
        <taxon>Uncinocarpus</taxon>
    </lineage>
</organism>
<accession>C4JT70</accession>
<evidence type="ECO:0000256" key="1">
    <source>
        <dbReference type="SAM" id="MobiDB-lite"/>
    </source>
</evidence>
<gene>
    <name evidence="2" type="ORF">UREG_05659</name>
</gene>
<dbReference type="RefSeq" id="XP_002584970.1">
    <property type="nucleotide sequence ID" value="XM_002584924.1"/>
</dbReference>
<name>C4JT70_UNCRE</name>
<proteinExistence type="predicted"/>
<dbReference type="HOGENOM" id="CLU_081615_0_0_1"/>
<reference evidence="3" key="1">
    <citation type="journal article" date="2009" name="Genome Res.">
        <title>Comparative genomic analyses of the human fungal pathogens Coccidioides and their relatives.</title>
        <authorList>
            <person name="Sharpton T.J."/>
            <person name="Stajich J.E."/>
            <person name="Rounsley S.D."/>
            <person name="Gardner M.J."/>
            <person name="Wortman J.R."/>
            <person name="Jordar V.S."/>
            <person name="Maiti R."/>
            <person name="Kodira C.D."/>
            <person name="Neafsey D.E."/>
            <person name="Zeng Q."/>
            <person name="Hung C.-Y."/>
            <person name="McMahan C."/>
            <person name="Muszewska A."/>
            <person name="Grynberg M."/>
            <person name="Mandel M.A."/>
            <person name="Kellner E.M."/>
            <person name="Barker B.M."/>
            <person name="Galgiani J.N."/>
            <person name="Orbach M.J."/>
            <person name="Kirkland T.N."/>
            <person name="Cole G.T."/>
            <person name="Henn M.R."/>
            <person name="Birren B.W."/>
            <person name="Taylor J.W."/>
        </authorList>
    </citation>
    <scope>NUCLEOTIDE SEQUENCE [LARGE SCALE GENOMIC DNA]</scope>
    <source>
        <strain evidence="3">UAMH 1704</strain>
    </source>
</reference>
<feature type="compositionally biased region" description="Polar residues" evidence="1">
    <location>
        <begin position="27"/>
        <end position="47"/>
    </location>
</feature>
<dbReference type="InParanoid" id="C4JT70"/>
<dbReference type="Proteomes" id="UP000002058">
    <property type="component" value="Unassembled WGS sequence"/>
</dbReference>
<dbReference type="OMA" id="IICLAVE"/>
<sequence length="266" mass="30111">MAKHSASRRTRKGPISLSGIFGRKRNPQASTLNNQDSTQRLTGKTQPSKWLYKEKAVAPKSLNEGRPKLPTGQDTVHRLSRSLERTKDVIVADALDSLYKAEQLLTSQLRDANTAALEKIEYLGLSSGALAPFQLSGLKSRSKPMRKRSLLRENSAKRLGELRQKLKTIEHALEQHWQEWTMVQNKILCLGAEILGPRSQDLVSDDMQKLLKRKYTQAIENHEKRAAGEKELQEVMAQQRESITSISKDTLQELATQEKVRQFVMA</sequence>
<feature type="compositionally biased region" description="Basic residues" evidence="1">
    <location>
        <begin position="1"/>
        <end position="12"/>
    </location>
</feature>
<dbReference type="OrthoDB" id="4207259at2759"/>
<feature type="region of interest" description="Disordered" evidence="1">
    <location>
        <begin position="1"/>
        <end position="47"/>
    </location>
</feature>
<protein>
    <submittedName>
        <fullName evidence="2">Uncharacterized protein</fullName>
    </submittedName>
</protein>
<dbReference type="AlphaFoldDB" id="C4JT70"/>
<dbReference type="KEGG" id="ure:UREG_05659"/>
<evidence type="ECO:0000313" key="2">
    <source>
        <dbReference type="EMBL" id="EEP80817.1"/>
    </source>
</evidence>
<evidence type="ECO:0000313" key="3">
    <source>
        <dbReference type="Proteomes" id="UP000002058"/>
    </source>
</evidence>
<dbReference type="GeneID" id="8439297"/>